<evidence type="ECO:0000313" key="2">
    <source>
        <dbReference type="EMBL" id="SEA34134.1"/>
    </source>
</evidence>
<dbReference type="EMBL" id="FNRK01000008">
    <property type="protein sequence ID" value="SEA34134.1"/>
    <property type="molecule type" value="Genomic_DNA"/>
</dbReference>
<organism evidence="2 3">
    <name type="scientific">Eubacterium aggregans</name>
    <dbReference type="NCBI Taxonomy" id="81409"/>
    <lineage>
        <taxon>Bacteria</taxon>
        <taxon>Bacillati</taxon>
        <taxon>Bacillota</taxon>
        <taxon>Clostridia</taxon>
        <taxon>Eubacteriales</taxon>
        <taxon>Eubacteriaceae</taxon>
        <taxon>Eubacterium</taxon>
    </lineage>
</organism>
<reference evidence="2 3" key="1">
    <citation type="submission" date="2016-10" db="EMBL/GenBank/DDBJ databases">
        <authorList>
            <person name="de Groot N.N."/>
        </authorList>
    </citation>
    <scope>NUCLEOTIDE SEQUENCE [LARGE SCALE GENOMIC DNA]</scope>
    <source>
        <strain evidence="2 3">SR12</strain>
    </source>
</reference>
<dbReference type="STRING" id="81409.SAMN04515656_10828"/>
<dbReference type="OrthoDB" id="1753012at2"/>
<accession>A0A1H4AF48</accession>
<name>A0A1H4AF48_9FIRM</name>
<protein>
    <recommendedName>
        <fullName evidence="1">DUF7479 domain-containing protein</fullName>
    </recommendedName>
</protein>
<dbReference type="AlphaFoldDB" id="A0A1H4AF48"/>
<dbReference type="Pfam" id="PF24292">
    <property type="entry name" value="DUF7479"/>
    <property type="match status" value="1"/>
</dbReference>
<proteinExistence type="predicted"/>
<keyword evidence="3" id="KW-1185">Reference proteome</keyword>
<dbReference type="Proteomes" id="UP000199394">
    <property type="component" value="Unassembled WGS sequence"/>
</dbReference>
<feature type="domain" description="DUF7479" evidence="1">
    <location>
        <begin position="13"/>
        <end position="71"/>
    </location>
</feature>
<dbReference type="InterPro" id="IPR054656">
    <property type="entry name" value="DVU_1557-like"/>
</dbReference>
<sequence>MDKSYYESIDPGTLVCGKCHIPMEKGPVMLEYGGNGFPVELPVCPKCGFIYVPEALAMGKILKVEKQLEDK</sequence>
<evidence type="ECO:0000259" key="1">
    <source>
        <dbReference type="Pfam" id="PF24292"/>
    </source>
</evidence>
<dbReference type="InterPro" id="IPR055902">
    <property type="entry name" value="DUF7479"/>
</dbReference>
<evidence type="ECO:0000313" key="3">
    <source>
        <dbReference type="Proteomes" id="UP000199394"/>
    </source>
</evidence>
<dbReference type="NCBIfam" id="NF045645">
    <property type="entry name" value="DVU_1557_fam"/>
    <property type="match status" value="1"/>
</dbReference>
<gene>
    <name evidence="2" type="ORF">SAMN04515656_10828</name>
</gene>
<dbReference type="RefSeq" id="WP_090306377.1">
    <property type="nucleotide sequence ID" value="NZ_FNRK01000008.1"/>
</dbReference>